<evidence type="ECO:0000313" key="2">
    <source>
        <dbReference type="Proteomes" id="UP000242700"/>
    </source>
</evidence>
<reference evidence="2" key="1">
    <citation type="submission" date="2016-10" db="EMBL/GenBank/DDBJ databases">
        <authorList>
            <person name="Varghese N."/>
            <person name="Submissions S."/>
        </authorList>
    </citation>
    <scope>NUCLEOTIDE SEQUENCE [LARGE SCALE GENOMIC DNA]</scope>
    <source>
        <strain evidence="2">CGMCC 1.8911</strain>
    </source>
</reference>
<protein>
    <submittedName>
        <fullName evidence="1">Uncharacterized protein</fullName>
    </submittedName>
</protein>
<organism evidence="1 2">
    <name type="scientific">Jeotgalicoccus aerolatus</name>
    <dbReference type="NCBI Taxonomy" id="709510"/>
    <lineage>
        <taxon>Bacteria</taxon>
        <taxon>Bacillati</taxon>
        <taxon>Bacillota</taxon>
        <taxon>Bacilli</taxon>
        <taxon>Bacillales</taxon>
        <taxon>Staphylococcaceae</taxon>
        <taxon>Jeotgalicoccus</taxon>
    </lineage>
</organism>
<evidence type="ECO:0000313" key="1">
    <source>
        <dbReference type="EMBL" id="SDJ76142.1"/>
    </source>
</evidence>
<dbReference type="STRING" id="586411.SAMN05216187_102206"/>
<dbReference type="AlphaFoldDB" id="A0A1G8WD17"/>
<gene>
    <name evidence="1" type="ORF">SAMN05216187_102206</name>
</gene>
<dbReference type="EMBL" id="FNFI01000002">
    <property type="protein sequence ID" value="SDJ76142.1"/>
    <property type="molecule type" value="Genomic_DNA"/>
</dbReference>
<proteinExistence type="predicted"/>
<dbReference type="Proteomes" id="UP000242700">
    <property type="component" value="Unassembled WGS sequence"/>
</dbReference>
<feature type="non-terminal residue" evidence="1">
    <location>
        <position position="49"/>
    </location>
</feature>
<name>A0A1G8WD17_9STAP</name>
<accession>A0A1G8WD17</accession>
<sequence length="49" mass="5352">MLVKDVAGLLVWFGSVRFGLVWSGPDDVVIFTTSSQAVRTTSSFSPRHP</sequence>